<accession>A0A2P6Q670</accession>
<keyword evidence="1" id="KW-0812">Transmembrane</keyword>
<comment type="caution">
    <text evidence="2">The sequence shown here is derived from an EMBL/GenBank/DDBJ whole genome shotgun (WGS) entry which is preliminary data.</text>
</comment>
<evidence type="ECO:0000313" key="3">
    <source>
        <dbReference type="Proteomes" id="UP000238479"/>
    </source>
</evidence>
<gene>
    <name evidence="2" type="ORF">RchiOBHm_Chr5g0016301</name>
</gene>
<keyword evidence="1" id="KW-1133">Transmembrane helix</keyword>
<organism evidence="2 3">
    <name type="scientific">Rosa chinensis</name>
    <name type="common">China rose</name>
    <dbReference type="NCBI Taxonomy" id="74649"/>
    <lineage>
        <taxon>Eukaryota</taxon>
        <taxon>Viridiplantae</taxon>
        <taxon>Streptophyta</taxon>
        <taxon>Embryophyta</taxon>
        <taxon>Tracheophyta</taxon>
        <taxon>Spermatophyta</taxon>
        <taxon>Magnoliopsida</taxon>
        <taxon>eudicotyledons</taxon>
        <taxon>Gunneridae</taxon>
        <taxon>Pentapetalae</taxon>
        <taxon>rosids</taxon>
        <taxon>fabids</taxon>
        <taxon>Rosales</taxon>
        <taxon>Rosaceae</taxon>
        <taxon>Rosoideae</taxon>
        <taxon>Rosoideae incertae sedis</taxon>
        <taxon>Rosa</taxon>
    </lineage>
</organism>
<proteinExistence type="predicted"/>
<keyword evidence="1" id="KW-0472">Membrane</keyword>
<protein>
    <submittedName>
        <fullName evidence="2">Uncharacterized protein</fullName>
    </submittedName>
</protein>
<reference evidence="2 3" key="1">
    <citation type="journal article" date="2018" name="Nat. Genet.">
        <title>The Rosa genome provides new insights in the design of modern roses.</title>
        <authorList>
            <person name="Bendahmane M."/>
        </authorList>
    </citation>
    <scope>NUCLEOTIDE SEQUENCE [LARGE SCALE GENOMIC DNA]</scope>
    <source>
        <strain evidence="3">cv. Old Blush</strain>
    </source>
</reference>
<sequence length="117" mass="13314">MPTRLLTIRYGTIRYYVELEFQTDPIGLRSDRTVSVSVCLFGVPRPCLKHSSFSPLKSKNPHIIAFDKNPLSDSFFLSFPVFFFVPILSSSLFFLSFFFLSLLLSASFLSPVTPHLL</sequence>
<dbReference type="Gramene" id="PRQ29668">
    <property type="protein sequence ID" value="PRQ29668"/>
    <property type="gene ID" value="RchiOBHm_Chr5g0016301"/>
</dbReference>
<dbReference type="EMBL" id="PDCK01000043">
    <property type="protein sequence ID" value="PRQ29668.1"/>
    <property type="molecule type" value="Genomic_DNA"/>
</dbReference>
<evidence type="ECO:0000256" key="1">
    <source>
        <dbReference type="SAM" id="Phobius"/>
    </source>
</evidence>
<dbReference type="Proteomes" id="UP000238479">
    <property type="component" value="Chromosome 5"/>
</dbReference>
<evidence type="ECO:0000313" key="2">
    <source>
        <dbReference type="EMBL" id="PRQ29668.1"/>
    </source>
</evidence>
<feature type="transmembrane region" description="Helical" evidence="1">
    <location>
        <begin position="75"/>
        <end position="108"/>
    </location>
</feature>
<dbReference type="AlphaFoldDB" id="A0A2P6Q670"/>
<name>A0A2P6Q670_ROSCH</name>
<keyword evidence="3" id="KW-1185">Reference proteome</keyword>